<dbReference type="OMA" id="QIWERER"/>
<feature type="compositionally biased region" description="Low complexity" evidence="1">
    <location>
        <begin position="617"/>
        <end position="636"/>
    </location>
</feature>
<name>A0A084Q8J4_STAC4</name>
<evidence type="ECO:0000313" key="3">
    <source>
        <dbReference type="EMBL" id="KFA60279.1"/>
    </source>
</evidence>
<protein>
    <recommendedName>
        <fullName evidence="2">MULE transposase domain-containing protein</fullName>
    </recommendedName>
</protein>
<sequence length="688" mass="77456">MEGYTLLGTEDIPLDRQNPPPPPSGLYETHEKLIEHLQTFYVTHGAAVVTLNSNKRKTHGIMKLSSITIVCDKSGKCKWEGAGKWSYRVLEGRHNHPKSLDPAAHPSHRKFNAGQQVLLQNMTTKHVAIPAHEAGSLARDLAPETSFFTNKDIYNERQRVQKRAPGGLTPTQRFVSNLREKGLRHRVKYQEDRHIIEAIFWTYPTCESNWRRFPEVLGMDNTYKTNRYGLFLFQIIAITPHNTVANVVFGLTSTEVEEGYSWSLAQLEEFRSELDISRPSIIITDKENALKNALAACFPLTQQQVCLYHINANVKGKINTLWKDPAPETAVETASANESPSPLPAEEEVESLTSNPDAPDSSAPGPSTAATEDKIPSQEGLFKAWKSLCWQAEEEEFQHKWLEIRSAYSPHQDKILDYLEREKMPYHHQWALCHTRHYRNFGQRTNSPVETAHNAVKTFLVTGTGHLLTLGIAIKEMLAHKERSYKAKSAEQANRAREDHIGRGFLGHLPTKITCIAIELIIGQYRVYCASLLPRNTPLSPCNSNCTFMQYALPYCHKIAAAEEEKVALTIESVHPRWWLDEPLDLEEPLLRIRDPKMVQNLHGRPRLPLNNKLPVQRSSQSSQRSSQRSQLPSSRAGGRRINRSLKRTATTAEIEAGTRGRGRQGRGGRGGRQGPPSSSDPLAGGIE</sequence>
<feature type="region of interest" description="Disordered" evidence="1">
    <location>
        <begin position="602"/>
        <end position="688"/>
    </location>
</feature>
<feature type="region of interest" description="Disordered" evidence="1">
    <location>
        <begin position="1"/>
        <end position="23"/>
    </location>
</feature>
<organism evidence="3 4">
    <name type="scientific">Stachybotrys chlorohalonatus (strain IBT 40285)</name>
    <dbReference type="NCBI Taxonomy" id="1283841"/>
    <lineage>
        <taxon>Eukaryota</taxon>
        <taxon>Fungi</taxon>
        <taxon>Dikarya</taxon>
        <taxon>Ascomycota</taxon>
        <taxon>Pezizomycotina</taxon>
        <taxon>Sordariomycetes</taxon>
        <taxon>Hypocreomycetidae</taxon>
        <taxon>Hypocreales</taxon>
        <taxon>Stachybotryaceae</taxon>
        <taxon>Stachybotrys</taxon>
    </lineage>
</organism>
<dbReference type="AlphaFoldDB" id="A0A084Q8J4"/>
<evidence type="ECO:0000259" key="2">
    <source>
        <dbReference type="Pfam" id="PF10551"/>
    </source>
</evidence>
<dbReference type="HOGENOM" id="CLU_006029_1_0_1"/>
<dbReference type="PANTHER" id="PTHR31569:SF4">
    <property type="entry name" value="SWIM-TYPE DOMAIN-CONTAINING PROTEIN"/>
    <property type="match status" value="1"/>
</dbReference>
<keyword evidence="4" id="KW-1185">Reference proteome</keyword>
<dbReference type="InParanoid" id="A0A084Q8J4"/>
<evidence type="ECO:0000256" key="1">
    <source>
        <dbReference type="SAM" id="MobiDB-lite"/>
    </source>
</evidence>
<dbReference type="InterPro" id="IPR018289">
    <property type="entry name" value="MULE_transposase_dom"/>
</dbReference>
<proteinExistence type="predicted"/>
<dbReference type="Pfam" id="PF10551">
    <property type="entry name" value="MULE"/>
    <property type="match status" value="1"/>
</dbReference>
<accession>A0A084Q8J4</accession>
<feature type="compositionally biased region" description="Low complexity" evidence="1">
    <location>
        <begin position="353"/>
        <end position="370"/>
    </location>
</feature>
<evidence type="ECO:0000313" key="4">
    <source>
        <dbReference type="Proteomes" id="UP000028524"/>
    </source>
</evidence>
<dbReference type="OrthoDB" id="4900101at2759"/>
<feature type="compositionally biased region" description="Basic residues" evidence="1">
    <location>
        <begin position="638"/>
        <end position="647"/>
    </location>
</feature>
<dbReference type="InterPro" id="IPR052579">
    <property type="entry name" value="Zinc_finger_SWIM"/>
</dbReference>
<dbReference type="PANTHER" id="PTHR31569">
    <property type="entry name" value="SWIM-TYPE DOMAIN-CONTAINING PROTEIN"/>
    <property type="match status" value="1"/>
</dbReference>
<reference evidence="3 4" key="1">
    <citation type="journal article" date="2014" name="BMC Genomics">
        <title>Comparative genome sequencing reveals chemotype-specific gene clusters in the toxigenic black mold Stachybotrys.</title>
        <authorList>
            <person name="Semeiks J."/>
            <person name="Borek D."/>
            <person name="Otwinowski Z."/>
            <person name="Grishin N.V."/>
        </authorList>
    </citation>
    <scope>NUCLEOTIDE SEQUENCE [LARGE SCALE GENOMIC DNA]</scope>
    <source>
        <strain evidence="3 4">IBT 40285</strain>
    </source>
</reference>
<feature type="domain" description="MULE transposase" evidence="2">
    <location>
        <begin position="216"/>
        <end position="313"/>
    </location>
</feature>
<dbReference type="Proteomes" id="UP000028524">
    <property type="component" value="Unassembled WGS sequence"/>
</dbReference>
<dbReference type="STRING" id="1283841.A0A084Q8J4"/>
<dbReference type="EMBL" id="KL660938">
    <property type="protein sequence ID" value="KFA60279.1"/>
    <property type="molecule type" value="Genomic_DNA"/>
</dbReference>
<feature type="region of interest" description="Disordered" evidence="1">
    <location>
        <begin position="329"/>
        <end position="376"/>
    </location>
</feature>
<gene>
    <name evidence="3" type="ORF">S40285_07392</name>
</gene>